<evidence type="ECO:0000313" key="3">
    <source>
        <dbReference type="Proteomes" id="UP000678513"/>
    </source>
</evidence>
<name>A0ABX7Y1C9_9ACTN</name>
<keyword evidence="1" id="KW-0812">Transmembrane</keyword>
<proteinExistence type="predicted"/>
<dbReference type="PANTHER" id="PTHR35335:SF1">
    <property type="entry name" value="UPF0716 PROTEIN FXSA"/>
    <property type="match status" value="1"/>
</dbReference>
<dbReference type="Pfam" id="PF04186">
    <property type="entry name" value="FxsA"/>
    <property type="match status" value="1"/>
</dbReference>
<dbReference type="PANTHER" id="PTHR35335">
    <property type="entry name" value="UPF0716 PROTEIN FXSA"/>
    <property type="match status" value="1"/>
</dbReference>
<feature type="transmembrane region" description="Helical" evidence="1">
    <location>
        <begin position="12"/>
        <end position="33"/>
    </location>
</feature>
<dbReference type="Proteomes" id="UP000678513">
    <property type="component" value="Chromosome"/>
</dbReference>
<protein>
    <submittedName>
        <fullName evidence="2">FxsA family protein</fullName>
    </submittedName>
</protein>
<keyword evidence="1" id="KW-1133">Transmembrane helix</keyword>
<evidence type="ECO:0000256" key="1">
    <source>
        <dbReference type="SAM" id="Phobius"/>
    </source>
</evidence>
<keyword evidence="3" id="KW-1185">Reference proteome</keyword>
<gene>
    <name evidence="2" type="ORF">J5A65_07530</name>
</gene>
<feature type="transmembrane region" description="Helical" evidence="1">
    <location>
        <begin position="87"/>
        <end position="112"/>
    </location>
</feature>
<feature type="transmembrane region" description="Helical" evidence="1">
    <location>
        <begin position="39"/>
        <end position="58"/>
    </location>
</feature>
<dbReference type="EMBL" id="CP072384">
    <property type="protein sequence ID" value="QUC06841.1"/>
    <property type="molecule type" value="Genomic_DNA"/>
</dbReference>
<dbReference type="InterPro" id="IPR007313">
    <property type="entry name" value="FxsA"/>
</dbReference>
<organism evidence="2 3">
    <name type="scientific">Arachnia rubra</name>
    <dbReference type="NCBI Taxonomy" id="1547448"/>
    <lineage>
        <taxon>Bacteria</taxon>
        <taxon>Bacillati</taxon>
        <taxon>Actinomycetota</taxon>
        <taxon>Actinomycetes</taxon>
        <taxon>Propionibacteriales</taxon>
        <taxon>Propionibacteriaceae</taxon>
        <taxon>Arachnia</taxon>
    </lineage>
</organism>
<keyword evidence="1" id="KW-0472">Membrane</keyword>
<reference evidence="2 3" key="1">
    <citation type="submission" date="2021-03" db="EMBL/GenBank/DDBJ databases">
        <title>Human Oral Microbial Genomes.</title>
        <authorList>
            <person name="Johnston C.D."/>
            <person name="Chen T."/>
            <person name="Dewhirst F.E."/>
        </authorList>
    </citation>
    <scope>NUCLEOTIDE SEQUENCE [LARGE SCALE GENOMIC DNA]</scope>
    <source>
        <strain evidence="2 3">DSMZ 100122</strain>
    </source>
</reference>
<sequence length="165" mass="17953">MANGRIRFRGTLGLLLVLVPFLVYLAAEVSVMLMVIDTLGWWTVPVLILTTLFGCWMLQREGRRTWSALIESLSRGALPPGRTADAVLVMIGGFLLIMPGFVSDVIGLMLLIPPSRRLIRSTLGKLFGRAIGDSSERPIVIEGEVVQDSPASPETMIPEISPPSP</sequence>
<accession>A0ABX7Y1C9</accession>
<evidence type="ECO:0000313" key="2">
    <source>
        <dbReference type="EMBL" id="QUC06841.1"/>
    </source>
</evidence>
<dbReference type="NCBIfam" id="NF008528">
    <property type="entry name" value="PRK11463.1-2"/>
    <property type="match status" value="1"/>
</dbReference>
<dbReference type="RefSeq" id="WP_212320836.1">
    <property type="nucleotide sequence ID" value="NZ_AP024463.1"/>
</dbReference>